<accession>A0A392PE13</accession>
<sequence>NKGETGTDFVIQNDQDTAKTSKEVEALEKDLNLAKKRFEILFDFSSLSIYIEVSLYT</sequence>
<protein>
    <submittedName>
        <fullName evidence="1">Uncharacterized protein</fullName>
    </submittedName>
</protein>
<dbReference type="AlphaFoldDB" id="A0A392PE13"/>
<dbReference type="Proteomes" id="UP000265520">
    <property type="component" value="Unassembled WGS sequence"/>
</dbReference>
<proteinExistence type="predicted"/>
<name>A0A392PE13_9FABA</name>
<evidence type="ECO:0000313" key="1">
    <source>
        <dbReference type="EMBL" id="MCI09992.1"/>
    </source>
</evidence>
<keyword evidence="2" id="KW-1185">Reference proteome</keyword>
<evidence type="ECO:0000313" key="2">
    <source>
        <dbReference type="Proteomes" id="UP000265520"/>
    </source>
</evidence>
<comment type="caution">
    <text evidence="1">The sequence shown here is derived from an EMBL/GenBank/DDBJ whole genome shotgun (WGS) entry which is preliminary data.</text>
</comment>
<organism evidence="1 2">
    <name type="scientific">Trifolium medium</name>
    <dbReference type="NCBI Taxonomy" id="97028"/>
    <lineage>
        <taxon>Eukaryota</taxon>
        <taxon>Viridiplantae</taxon>
        <taxon>Streptophyta</taxon>
        <taxon>Embryophyta</taxon>
        <taxon>Tracheophyta</taxon>
        <taxon>Spermatophyta</taxon>
        <taxon>Magnoliopsida</taxon>
        <taxon>eudicotyledons</taxon>
        <taxon>Gunneridae</taxon>
        <taxon>Pentapetalae</taxon>
        <taxon>rosids</taxon>
        <taxon>fabids</taxon>
        <taxon>Fabales</taxon>
        <taxon>Fabaceae</taxon>
        <taxon>Papilionoideae</taxon>
        <taxon>50 kb inversion clade</taxon>
        <taxon>NPAAA clade</taxon>
        <taxon>Hologalegina</taxon>
        <taxon>IRL clade</taxon>
        <taxon>Trifolieae</taxon>
        <taxon>Trifolium</taxon>
    </lineage>
</organism>
<reference evidence="1 2" key="1">
    <citation type="journal article" date="2018" name="Front. Plant Sci.">
        <title>Red Clover (Trifolium pratense) and Zigzag Clover (T. medium) - A Picture of Genomic Similarities and Differences.</title>
        <authorList>
            <person name="Dluhosova J."/>
            <person name="Istvanek J."/>
            <person name="Nedelnik J."/>
            <person name="Repkova J."/>
        </authorList>
    </citation>
    <scope>NUCLEOTIDE SEQUENCE [LARGE SCALE GENOMIC DNA]</scope>
    <source>
        <strain evidence="2">cv. 10/8</strain>
        <tissue evidence="1">Leaf</tissue>
    </source>
</reference>
<dbReference type="EMBL" id="LXQA010074640">
    <property type="protein sequence ID" value="MCI09992.1"/>
    <property type="molecule type" value="Genomic_DNA"/>
</dbReference>
<feature type="non-terminal residue" evidence="1">
    <location>
        <position position="1"/>
    </location>
</feature>